<gene>
    <name evidence="1" type="ORF">CUTER_00310</name>
</gene>
<reference evidence="1 2" key="1">
    <citation type="journal article" date="2015" name="Genome Announc.">
        <title>Virulence Factor Genes Detected in the Complete Genome Sequence of Corynebacterium uterequi DSM 45634, Isolated from the Uterus of a Maiden Mare.</title>
        <authorList>
            <person name="Ruckert C."/>
            <person name="Kriete M."/>
            <person name="Jaenicke S."/>
            <person name="Winkler A."/>
            <person name="Tauch A."/>
        </authorList>
    </citation>
    <scope>NUCLEOTIDE SEQUENCE [LARGE SCALE GENOMIC DNA]</scope>
    <source>
        <strain evidence="1 2">DSM 45634</strain>
    </source>
</reference>
<dbReference type="PATRIC" id="fig|1072256.5.peg.60"/>
<dbReference type="GO" id="GO:0016740">
    <property type="term" value="F:transferase activity"/>
    <property type="evidence" value="ECO:0007669"/>
    <property type="project" value="UniProtKB-KW"/>
</dbReference>
<keyword evidence="1" id="KW-0808">Transferase</keyword>
<dbReference type="Gene3D" id="2.160.10.10">
    <property type="entry name" value="Hexapeptide repeat proteins"/>
    <property type="match status" value="1"/>
</dbReference>
<dbReference type="KEGG" id="cut:CUTER_00310"/>
<evidence type="ECO:0000313" key="2">
    <source>
        <dbReference type="Proteomes" id="UP000035548"/>
    </source>
</evidence>
<dbReference type="InterPro" id="IPR011004">
    <property type="entry name" value="Trimer_LpxA-like_sf"/>
</dbReference>
<dbReference type="PANTHER" id="PTHR13061">
    <property type="entry name" value="DYNACTIN SUBUNIT P25"/>
    <property type="match status" value="1"/>
</dbReference>
<dbReference type="InterPro" id="IPR001451">
    <property type="entry name" value="Hexapep"/>
</dbReference>
<keyword evidence="2" id="KW-1185">Reference proteome</keyword>
<dbReference type="EMBL" id="CP011546">
    <property type="protein sequence ID" value="AKK10091.1"/>
    <property type="molecule type" value="Genomic_DNA"/>
</dbReference>
<dbReference type="InterPro" id="IPR050484">
    <property type="entry name" value="Transf_Hexapept/Carb_Anhydrase"/>
</dbReference>
<dbReference type="PANTHER" id="PTHR13061:SF29">
    <property type="entry name" value="GAMMA CARBONIC ANHYDRASE-LIKE 1, MITOCHONDRIAL-RELATED"/>
    <property type="match status" value="1"/>
</dbReference>
<dbReference type="Proteomes" id="UP000035548">
    <property type="component" value="Chromosome"/>
</dbReference>
<dbReference type="SUPFAM" id="SSF51161">
    <property type="entry name" value="Trimeric LpxA-like enzymes"/>
    <property type="match status" value="1"/>
</dbReference>
<dbReference type="RefSeq" id="WP_047258748.1">
    <property type="nucleotide sequence ID" value="NZ_CP011546.1"/>
</dbReference>
<protein>
    <submittedName>
        <fullName evidence="1">Isoleucine patch superfamily enzyme, carbonic anhydrase/acetyltransferase</fullName>
    </submittedName>
</protein>
<accession>A0A0G3H9P1</accession>
<dbReference type="CDD" id="cd04645">
    <property type="entry name" value="LbH_gamma_CA_like"/>
    <property type="match status" value="1"/>
</dbReference>
<dbReference type="InterPro" id="IPR047324">
    <property type="entry name" value="LbH_gamma_CA-like"/>
</dbReference>
<proteinExistence type="predicted"/>
<dbReference type="OrthoDB" id="9803036at2"/>
<evidence type="ECO:0000313" key="1">
    <source>
        <dbReference type="EMBL" id="AKK10091.1"/>
    </source>
</evidence>
<organism evidence="1 2">
    <name type="scientific">Corynebacterium uterequi</name>
    <dbReference type="NCBI Taxonomy" id="1072256"/>
    <lineage>
        <taxon>Bacteria</taxon>
        <taxon>Bacillati</taxon>
        <taxon>Actinomycetota</taxon>
        <taxon>Actinomycetes</taxon>
        <taxon>Mycobacteriales</taxon>
        <taxon>Corynebacteriaceae</taxon>
        <taxon>Corynebacterium</taxon>
    </lineage>
</organism>
<dbReference type="AlphaFoldDB" id="A0A0G3H9P1"/>
<name>A0A0G3H9P1_9CORY</name>
<sequence length="172" mass="18058">MRIISFNGHTPTIAPSAFIAPGAVLIGDVHVGENASVFYNCVLRGDINRIEIGARSNVQDGTVMHVERDAPCILGEDVTVGHQALVHGATVHDGALIGMGSRVLSRAVVGRGALVAAGAVVLEGFEVPEKTLVAGVPAKVRRNLSDEESLAFIPHAARYVEVAAEHRRVVGE</sequence>
<dbReference type="Pfam" id="PF00132">
    <property type="entry name" value="Hexapep"/>
    <property type="match status" value="1"/>
</dbReference>
<dbReference type="STRING" id="1072256.CUTER_00310"/>
<reference evidence="2" key="2">
    <citation type="submission" date="2015-05" db="EMBL/GenBank/DDBJ databases">
        <title>Complete genome sequence of Corynebacterium uterequi DSM 45634, isolated from the uterus of a maiden mare.</title>
        <authorList>
            <person name="Ruckert C."/>
            <person name="Albersmeier A."/>
            <person name="Winkler A."/>
            <person name="Tauch A."/>
        </authorList>
    </citation>
    <scope>NUCLEOTIDE SEQUENCE [LARGE SCALE GENOMIC DNA]</scope>
    <source>
        <strain evidence="2">DSM 45634</strain>
    </source>
</reference>